<name>A0A2M4B6T2_9DIPT</name>
<organism evidence="2">
    <name type="scientific">Anopheles triannulatus</name>
    <dbReference type="NCBI Taxonomy" id="58253"/>
    <lineage>
        <taxon>Eukaryota</taxon>
        <taxon>Metazoa</taxon>
        <taxon>Ecdysozoa</taxon>
        <taxon>Arthropoda</taxon>
        <taxon>Hexapoda</taxon>
        <taxon>Insecta</taxon>
        <taxon>Pterygota</taxon>
        <taxon>Neoptera</taxon>
        <taxon>Endopterygota</taxon>
        <taxon>Diptera</taxon>
        <taxon>Nematocera</taxon>
        <taxon>Culicoidea</taxon>
        <taxon>Culicidae</taxon>
        <taxon>Anophelinae</taxon>
        <taxon>Anopheles</taxon>
    </lineage>
</organism>
<proteinExistence type="predicted"/>
<feature type="chain" id="PRO_5014610718" evidence="1">
    <location>
        <begin position="27"/>
        <end position="72"/>
    </location>
</feature>
<evidence type="ECO:0000313" key="2">
    <source>
        <dbReference type="EMBL" id="MBW48736.1"/>
    </source>
</evidence>
<feature type="signal peptide" evidence="1">
    <location>
        <begin position="1"/>
        <end position="26"/>
    </location>
</feature>
<dbReference type="AlphaFoldDB" id="A0A2M4B6T2"/>
<keyword evidence="1" id="KW-0732">Signal</keyword>
<evidence type="ECO:0000256" key="1">
    <source>
        <dbReference type="SAM" id="SignalP"/>
    </source>
</evidence>
<reference evidence="2" key="1">
    <citation type="submission" date="2018-01" db="EMBL/GenBank/DDBJ databases">
        <title>An insight into the sialome of Amazonian anophelines.</title>
        <authorList>
            <person name="Ribeiro J.M."/>
            <person name="Scarpassa V."/>
            <person name="Calvo E."/>
        </authorList>
    </citation>
    <scope>NUCLEOTIDE SEQUENCE</scope>
    <source>
        <tissue evidence="2">Salivary glands</tissue>
    </source>
</reference>
<accession>A0A2M4B6T2</accession>
<dbReference type="EMBL" id="GGFK01015415">
    <property type="protein sequence ID" value="MBW48736.1"/>
    <property type="molecule type" value="Transcribed_RNA"/>
</dbReference>
<sequence length="72" mass="8200">MLLFAWLSQAGALESLLFQFRHLTLAGCFTQDFVQKTLHVARTCATNHQFRFSTALSDSNNNAHHPISSWTY</sequence>
<protein>
    <submittedName>
        <fullName evidence="2">Putative secreted protein</fullName>
    </submittedName>
</protein>